<evidence type="ECO:0000313" key="6">
    <source>
        <dbReference type="Proteomes" id="UP000001514"/>
    </source>
</evidence>
<comment type="similarity">
    <text evidence="1 4">Belongs to the glycosyl hydrolase 28 family.</text>
</comment>
<dbReference type="PANTHER" id="PTHR31339:SF9">
    <property type="entry name" value="PLASMIN AND FIBRONECTIN-BINDING PROTEIN A"/>
    <property type="match status" value="1"/>
</dbReference>
<evidence type="ECO:0000313" key="5">
    <source>
        <dbReference type="EMBL" id="EFJ12490.1"/>
    </source>
</evidence>
<keyword evidence="3 4" id="KW-0326">Glycosidase</keyword>
<evidence type="ECO:0000256" key="1">
    <source>
        <dbReference type="ARBA" id="ARBA00008834"/>
    </source>
</evidence>
<dbReference type="InterPro" id="IPR011050">
    <property type="entry name" value="Pectin_lyase_fold/virulence"/>
</dbReference>
<dbReference type="AlphaFoldDB" id="D8SSH1"/>
<evidence type="ECO:0000256" key="3">
    <source>
        <dbReference type="ARBA" id="ARBA00023295"/>
    </source>
</evidence>
<dbReference type="InParanoid" id="D8SSH1"/>
<dbReference type="HOGENOM" id="CLU_016031_8_0_1"/>
<dbReference type="InterPro" id="IPR051801">
    <property type="entry name" value="GH28_Enzymes"/>
</dbReference>
<sequence length="445" mass="47554">MVIESWGDCSSSSGRLDAEEICGRGNRRSVARPHSVSITEFGAVGDGQTVNTVAFQNAVFYLQSFAHKGGAQLYVPAGRWLTGSFTLISHLTLFLDTGSVILASQDPHDWPLIDPLPSYGRGRDLPGRRHRSLVYGKDVEDVVITGGNGTIDGQGSVWWHWFRNQSLNYTRGHLVEFINSKNIVVSNISLLNSPSWTIHPVYCSNVVIRGVTVVAPSESPNTDGVQPDSCTGVCIEDCAITSGGDAVSVKSGWDEYGIQVGLPSAKVVIRRITAQAPASAAIAFGSEMSGGIKNVVVEDVRVFNSKIGVHVKTGAGRGGYVKNISVTNVTMDSVLTAIALSGNSSSEHPDEGYDPLAYPVVRGIYVNKVWGRNISHAGSLRGLEAAPFEDICLSNITLEVDEASQGSKWDCSNVKGASLGVTPTPCRQLQNLLVLVLPTRTLTSQ</sequence>
<accession>D8SSH1</accession>
<dbReference type="GO" id="GO:0004650">
    <property type="term" value="F:polygalacturonase activity"/>
    <property type="evidence" value="ECO:0007669"/>
    <property type="project" value="InterPro"/>
</dbReference>
<gene>
    <name evidence="5" type="ORF">SELMODRAFT_124011</name>
</gene>
<dbReference type="eggNOG" id="ENOG502QTPQ">
    <property type="taxonomic scope" value="Eukaryota"/>
</dbReference>
<reference evidence="5 6" key="1">
    <citation type="journal article" date="2011" name="Science">
        <title>The Selaginella genome identifies genetic changes associated with the evolution of vascular plants.</title>
        <authorList>
            <person name="Banks J.A."/>
            <person name="Nishiyama T."/>
            <person name="Hasebe M."/>
            <person name="Bowman J.L."/>
            <person name="Gribskov M."/>
            <person name="dePamphilis C."/>
            <person name="Albert V.A."/>
            <person name="Aono N."/>
            <person name="Aoyama T."/>
            <person name="Ambrose B.A."/>
            <person name="Ashton N.W."/>
            <person name="Axtell M.J."/>
            <person name="Barker E."/>
            <person name="Barker M.S."/>
            <person name="Bennetzen J.L."/>
            <person name="Bonawitz N.D."/>
            <person name="Chapple C."/>
            <person name="Cheng C."/>
            <person name="Correa L.G."/>
            <person name="Dacre M."/>
            <person name="DeBarry J."/>
            <person name="Dreyer I."/>
            <person name="Elias M."/>
            <person name="Engstrom E.M."/>
            <person name="Estelle M."/>
            <person name="Feng L."/>
            <person name="Finet C."/>
            <person name="Floyd S.K."/>
            <person name="Frommer W.B."/>
            <person name="Fujita T."/>
            <person name="Gramzow L."/>
            <person name="Gutensohn M."/>
            <person name="Harholt J."/>
            <person name="Hattori M."/>
            <person name="Heyl A."/>
            <person name="Hirai T."/>
            <person name="Hiwatashi Y."/>
            <person name="Ishikawa M."/>
            <person name="Iwata M."/>
            <person name="Karol K.G."/>
            <person name="Koehler B."/>
            <person name="Kolukisaoglu U."/>
            <person name="Kubo M."/>
            <person name="Kurata T."/>
            <person name="Lalonde S."/>
            <person name="Li K."/>
            <person name="Li Y."/>
            <person name="Litt A."/>
            <person name="Lyons E."/>
            <person name="Manning G."/>
            <person name="Maruyama T."/>
            <person name="Michael T.P."/>
            <person name="Mikami K."/>
            <person name="Miyazaki S."/>
            <person name="Morinaga S."/>
            <person name="Murata T."/>
            <person name="Mueller-Roeber B."/>
            <person name="Nelson D.R."/>
            <person name="Obara M."/>
            <person name="Oguri Y."/>
            <person name="Olmstead R.G."/>
            <person name="Onodera N."/>
            <person name="Petersen B.L."/>
            <person name="Pils B."/>
            <person name="Prigge M."/>
            <person name="Rensing S.A."/>
            <person name="Riano-Pachon D.M."/>
            <person name="Roberts A.W."/>
            <person name="Sato Y."/>
            <person name="Scheller H.V."/>
            <person name="Schulz B."/>
            <person name="Schulz C."/>
            <person name="Shakirov E.V."/>
            <person name="Shibagaki N."/>
            <person name="Shinohara N."/>
            <person name="Shippen D.E."/>
            <person name="Soerensen I."/>
            <person name="Sotooka R."/>
            <person name="Sugimoto N."/>
            <person name="Sugita M."/>
            <person name="Sumikawa N."/>
            <person name="Tanurdzic M."/>
            <person name="Theissen G."/>
            <person name="Ulvskov P."/>
            <person name="Wakazuki S."/>
            <person name="Weng J.K."/>
            <person name="Willats W.W."/>
            <person name="Wipf D."/>
            <person name="Wolf P.G."/>
            <person name="Yang L."/>
            <person name="Zimmer A.D."/>
            <person name="Zhu Q."/>
            <person name="Mitros T."/>
            <person name="Hellsten U."/>
            <person name="Loque D."/>
            <person name="Otillar R."/>
            <person name="Salamov A."/>
            <person name="Schmutz J."/>
            <person name="Shapiro H."/>
            <person name="Lindquist E."/>
            <person name="Lucas S."/>
            <person name="Rokhsar D."/>
            <person name="Grigoriev I.V."/>
        </authorList>
    </citation>
    <scope>NUCLEOTIDE SEQUENCE [LARGE SCALE GENOMIC DNA]</scope>
</reference>
<dbReference type="OMA" id="GHNIKHA"/>
<protein>
    <recommendedName>
        <fullName evidence="7">Pectate lyase superfamily protein domain-containing protein</fullName>
    </recommendedName>
</protein>
<dbReference type="PANTHER" id="PTHR31339">
    <property type="entry name" value="PECTIN LYASE-RELATED"/>
    <property type="match status" value="1"/>
</dbReference>
<dbReference type="Gramene" id="EFJ12490">
    <property type="protein sequence ID" value="EFJ12490"/>
    <property type="gene ID" value="SELMODRAFT_124011"/>
</dbReference>
<evidence type="ECO:0008006" key="7">
    <source>
        <dbReference type="Google" id="ProtNLM"/>
    </source>
</evidence>
<dbReference type="SUPFAM" id="SSF51126">
    <property type="entry name" value="Pectin lyase-like"/>
    <property type="match status" value="1"/>
</dbReference>
<organism evidence="6">
    <name type="scientific">Selaginella moellendorffii</name>
    <name type="common">Spikemoss</name>
    <dbReference type="NCBI Taxonomy" id="88036"/>
    <lineage>
        <taxon>Eukaryota</taxon>
        <taxon>Viridiplantae</taxon>
        <taxon>Streptophyta</taxon>
        <taxon>Embryophyta</taxon>
        <taxon>Tracheophyta</taxon>
        <taxon>Lycopodiopsida</taxon>
        <taxon>Selaginellales</taxon>
        <taxon>Selaginellaceae</taxon>
        <taxon>Selaginella</taxon>
    </lineage>
</organism>
<dbReference type="OrthoDB" id="187139at2759"/>
<proteinExistence type="inferred from homology"/>
<dbReference type="InterPro" id="IPR000743">
    <property type="entry name" value="Glyco_hydro_28"/>
</dbReference>
<dbReference type="FunCoup" id="D8SSH1">
    <property type="interactions" value="405"/>
</dbReference>
<dbReference type="GO" id="GO:0005975">
    <property type="term" value="P:carbohydrate metabolic process"/>
    <property type="evidence" value="ECO:0007669"/>
    <property type="project" value="InterPro"/>
</dbReference>
<keyword evidence="6" id="KW-1185">Reference proteome</keyword>
<dbReference type="KEGG" id="smo:SELMODRAFT_124011"/>
<dbReference type="Pfam" id="PF00295">
    <property type="entry name" value="Glyco_hydro_28"/>
    <property type="match status" value="1"/>
</dbReference>
<evidence type="ECO:0000256" key="4">
    <source>
        <dbReference type="RuleBase" id="RU361169"/>
    </source>
</evidence>
<dbReference type="STRING" id="88036.D8SSH1"/>
<dbReference type="EMBL" id="GL377638">
    <property type="protein sequence ID" value="EFJ12490.1"/>
    <property type="molecule type" value="Genomic_DNA"/>
</dbReference>
<name>D8SSH1_SELML</name>
<dbReference type="InterPro" id="IPR012334">
    <property type="entry name" value="Pectin_lyas_fold"/>
</dbReference>
<dbReference type="InterPro" id="IPR006626">
    <property type="entry name" value="PbH1"/>
</dbReference>
<keyword evidence="2 4" id="KW-0378">Hydrolase</keyword>
<dbReference type="SMART" id="SM00710">
    <property type="entry name" value="PbH1"/>
    <property type="match status" value="5"/>
</dbReference>
<dbReference type="Proteomes" id="UP000001514">
    <property type="component" value="Unassembled WGS sequence"/>
</dbReference>
<dbReference type="Gene3D" id="2.160.20.10">
    <property type="entry name" value="Single-stranded right-handed beta-helix, Pectin lyase-like"/>
    <property type="match status" value="1"/>
</dbReference>
<evidence type="ECO:0000256" key="2">
    <source>
        <dbReference type="ARBA" id="ARBA00022801"/>
    </source>
</evidence>